<evidence type="ECO:0000313" key="3">
    <source>
        <dbReference type="EMBL" id="AVY93677.1"/>
    </source>
</evidence>
<accession>A0A2S0P8Q9</accession>
<evidence type="ECO:0000259" key="2">
    <source>
        <dbReference type="Pfam" id="PF00326"/>
    </source>
</evidence>
<dbReference type="Gene3D" id="2.120.10.30">
    <property type="entry name" value="TolB, C-terminal domain"/>
    <property type="match status" value="1"/>
</dbReference>
<dbReference type="GO" id="GO:0004252">
    <property type="term" value="F:serine-type endopeptidase activity"/>
    <property type="evidence" value="ECO:0007669"/>
    <property type="project" value="TreeGrafter"/>
</dbReference>
<evidence type="ECO:0000313" key="4">
    <source>
        <dbReference type="Proteomes" id="UP000244173"/>
    </source>
</evidence>
<dbReference type="InterPro" id="IPR011042">
    <property type="entry name" value="6-blade_b-propeller_TolB-like"/>
</dbReference>
<dbReference type="InterPro" id="IPR011044">
    <property type="entry name" value="Quino_amine_DH_bsu"/>
</dbReference>
<organism evidence="3 4">
    <name type="scientific">Microvirgula aerodenitrificans</name>
    <dbReference type="NCBI Taxonomy" id="57480"/>
    <lineage>
        <taxon>Bacteria</taxon>
        <taxon>Pseudomonadati</taxon>
        <taxon>Pseudomonadota</taxon>
        <taxon>Betaproteobacteria</taxon>
        <taxon>Neisseriales</taxon>
        <taxon>Aquaspirillaceae</taxon>
        <taxon>Microvirgula</taxon>
    </lineage>
</organism>
<name>A0A2S0P8Q9_9NEIS</name>
<dbReference type="Pfam" id="PF00326">
    <property type="entry name" value="Peptidase_S9"/>
    <property type="match status" value="1"/>
</dbReference>
<feature type="domain" description="Peptidase S9 prolyl oligopeptidase catalytic" evidence="2">
    <location>
        <begin position="419"/>
        <end position="623"/>
    </location>
</feature>
<dbReference type="Proteomes" id="UP000244173">
    <property type="component" value="Chromosome"/>
</dbReference>
<dbReference type="PANTHER" id="PTHR42776">
    <property type="entry name" value="SERINE PEPTIDASE S9 FAMILY MEMBER"/>
    <property type="match status" value="1"/>
</dbReference>
<dbReference type="InterPro" id="IPR029058">
    <property type="entry name" value="AB_hydrolase_fold"/>
</dbReference>
<evidence type="ECO:0000256" key="1">
    <source>
        <dbReference type="ARBA" id="ARBA00022801"/>
    </source>
</evidence>
<dbReference type="SUPFAM" id="SSF53474">
    <property type="entry name" value="alpha/beta-Hydrolases"/>
    <property type="match status" value="1"/>
</dbReference>
<dbReference type="InterPro" id="IPR001375">
    <property type="entry name" value="Peptidase_S9_cat"/>
</dbReference>
<protein>
    <recommendedName>
        <fullName evidence="2">Peptidase S9 prolyl oligopeptidase catalytic domain-containing protein</fullName>
    </recommendedName>
</protein>
<dbReference type="KEGG" id="maer:DAI18_06175"/>
<dbReference type="SUPFAM" id="SSF50969">
    <property type="entry name" value="YVTN repeat-like/Quinoprotein amine dehydrogenase"/>
    <property type="match status" value="1"/>
</dbReference>
<keyword evidence="4" id="KW-1185">Reference proteome</keyword>
<proteinExistence type="predicted"/>
<sequence length="625" mass="67972">MEVCMTTSIRSAPRYEAHGRGRQLQALPDTLARLLECLVNQPEPLCPGLSPDGQTLFHLRREDAGASLIAREVARGLETVLIRQDASLFAQYPSPDGRYLALGVSPGGMIHESVLVMDLATRQIQSVQTSQDAICRVAGWLDTSSQLVVWTDGFAKMTCGLYVIEDDGAWSLLFAAPGGSRLADASRDGKRVLVIHCPQRGQVHLYEVVLATRQARLLTPLEPEAEVVFAHYSGCGKYIHVVSNLGADRHYLGTIQVGTAQPVLPTPLYARDDADLSWFAPLGQGTAAVMRWTSARSDALETVSMVGPVLKSLGSREFASIPGLSVASQAARIAVCAERASRPASIEVRDLMLRVQGPENPNAALAGFVMQEPEFVEFSAHDGLLLSGWLYRAPPAEGQAPRVVLYFHGGPETHERAEFRPLFQTLLAAGISVFAPNVRGSTGRGRHFSELDNGALRRDALLDIGNCAELMLAHEIGLPGRLGIMGESYGGYMTLAGLAAFPEYFAAGVSICGISNFLTFFERTAVYIKEISRREYGDPDTERDMLKALSPCYRFASVEAPILFIHGENDGNVPYTESLEAFRTLVGLGKDAGLLSFPGEGHSVSGKKNQITERDHTVRWFLQFL</sequence>
<keyword evidence="1" id="KW-0378">Hydrolase</keyword>
<dbReference type="Gene3D" id="3.40.50.1820">
    <property type="entry name" value="alpha/beta hydrolase"/>
    <property type="match status" value="1"/>
</dbReference>
<dbReference type="AlphaFoldDB" id="A0A2S0P8Q9"/>
<gene>
    <name evidence="3" type="ORF">DAI18_06175</name>
</gene>
<reference evidence="3 4" key="1">
    <citation type="submission" date="2018-04" db="EMBL/GenBank/DDBJ databases">
        <title>Denitrifier Microvirgula.</title>
        <authorList>
            <person name="Anderson E."/>
            <person name="Jang J."/>
            <person name="Ishii S."/>
        </authorList>
    </citation>
    <scope>NUCLEOTIDE SEQUENCE [LARGE SCALE GENOMIC DNA]</scope>
    <source>
        <strain evidence="3 4">BE2.4</strain>
    </source>
</reference>
<dbReference type="GO" id="GO:0006508">
    <property type="term" value="P:proteolysis"/>
    <property type="evidence" value="ECO:0007669"/>
    <property type="project" value="InterPro"/>
</dbReference>
<dbReference type="PANTHER" id="PTHR42776:SF27">
    <property type="entry name" value="DIPEPTIDYL PEPTIDASE FAMILY MEMBER 6"/>
    <property type="match status" value="1"/>
</dbReference>
<dbReference type="EMBL" id="CP028519">
    <property type="protein sequence ID" value="AVY93677.1"/>
    <property type="molecule type" value="Genomic_DNA"/>
</dbReference>